<evidence type="ECO:0000256" key="1">
    <source>
        <dbReference type="SAM" id="MobiDB-lite"/>
    </source>
</evidence>
<feature type="region of interest" description="Disordered" evidence="1">
    <location>
        <begin position="175"/>
        <end position="196"/>
    </location>
</feature>
<evidence type="ECO:0000256" key="2">
    <source>
        <dbReference type="SAM" id="SignalP"/>
    </source>
</evidence>
<name>A0A2H0N958_9BACT</name>
<dbReference type="EMBL" id="PCWO01000045">
    <property type="protein sequence ID" value="PIR04675.1"/>
    <property type="molecule type" value="Genomic_DNA"/>
</dbReference>
<keyword evidence="2" id="KW-0732">Signal</keyword>
<feature type="signal peptide" evidence="2">
    <location>
        <begin position="1"/>
        <end position="17"/>
    </location>
</feature>
<organism evidence="3 4">
    <name type="scientific">Candidatus Liptonbacteria bacterium CG11_big_fil_rev_8_21_14_0_20_35_14</name>
    <dbReference type="NCBI Taxonomy" id="1974634"/>
    <lineage>
        <taxon>Bacteria</taxon>
        <taxon>Candidatus Liptoniibacteriota</taxon>
    </lineage>
</organism>
<evidence type="ECO:0000313" key="4">
    <source>
        <dbReference type="Proteomes" id="UP000229893"/>
    </source>
</evidence>
<reference evidence="3 4" key="1">
    <citation type="submission" date="2017-09" db="EMBL/GenBank/DDBJ databases">
        <title>Depth-based differentiation of microbial function through sediment-hosted aquifers and enrichment of novel symbionts in the deep terrestrial subsurface.</title>
        <authorList>
            <person name="Probst A.J."/>
            <person name="Ladd B."/>
            <person name="Jarett J.K."/>
            <person name="Geller-Mcgrath D.E."/>
            <person name="Sieber C.M."/>
            <person name="Emerson J.B."/>
            <person name="Anantharaman K."/>
            <person name="Thomas B.C."/>
            <person name="Malmstrom R."/>
            <person name="Stieglmeier M."/>
            <person name="Klingl A."/>
            <person name="Woyke T."/>
            <person name="Ryan C.M."/>
            <person name="Banfield J.F."/>
        </authorList>
    </citation>
    <scope>NUCLEOTIDE SEQUENCE [LARGE SCALE GENOMIC DNA]</scope>
    <source>
        <strain evidence="3">CG11_big_fil_rev_8_21_14_0_20_35_14</strain>
    </source>
</reference>
<feature type="chain" id="PRO_5013910309" description="Integrating conjugative element protein" evidence="2">
    <location>
        <begin position="18"/>
        <end position="479"/>
    </location>
</feature>
<dbReference type="Proteomes" id="UP000229893">
    <property type="component" value="Unassembled WGS sequence"/>
</dbReference>
<gene>
    <name evidence="3" type="ORF">COV57_03060</name>
</gene>
<proteinExistence type="predicted"/>
<dbReference type="AlphaFoldDB" id="A0A2H0N958"/>
<protein>
    <recommendedName>
        <fullName evidence="5">Integrating conjugative element protein</fullName>
    </recommendedName>
</protein>
<evidence type="ECO:0000313" key="3">
    <source>
        <dbReference type="EMBL" id="PIR04675.1"/>
    </source>
</evidence>
<accession>A0A2H0N958</accession>
<comment type="caution">
    <text evidence="3">The sequence shown here is derived from an EMBL/GenBank/DDBJ whole genome shotgun (WGS) entry which is preliminary data.</text>
</comment>
<sequence length="479" mass="53637">MKRFIVFLCLLSLPLLAQESEIFIPFGGRKTLPTKSSLKFIDTKVGIEAQQVCGYTDWTTATIHLPKKLLSKQYWKGVGSKAVTMAKNTLLNISGALPGMLACNASPTFCNLWNHSEIMASFEAQMTKEDCKILENIEDASSLQASSLRDCIKNIMSKTSDLTAGQAREKCLVNENNPEKGLSNSEKVNKASRLGGSESFRPSDLLRALFPDGAEIQEEGGRTSIGTKQFGRKYAMARYAKVLIPGLVIETNAVAYKSGTYQSVLDNEVEKKTFVIKDGVYKIIREIREYQNKGFSAQQIIPIIRSKYGNVENWNKEETRPVIYQSNFDGTLGVEVIPVELLVQMAGASEKEISKEESDRSSLIGLLIEKISKEKAYHDTVLELTDLRMRIESVCPVDPNLQKKEAQINCNALNSGIMASIEMLEMRRKSEDRLINAQMEVSRLSVDGRDKVLQRGVEFKTYFDPNRNENEIVVPMRSN</sequence>
<evidence type="ECO:0008006" key="5">
    <source>
        <dbReference type="Google" id="ProtNLM"/>
    </source>
</evidence>